<feature type="transmembrane region" description="Helical" evidence="1">
    <location>
        <begin position="273"/>
        <end position="291"/>
    </location>
</feature>
<feature type="transmembrane region" description="Helical" evidence="1">
    <location>
        <begin position="180"/>
        <end position="205"/>
    </location>
</feature>
<feature type="transmembrane region" description="Helical" evidence="1">
    <location>
        <begin position="100"/>
        <end position="133"/>
    </location>
</feature>
<dbReference type="OrthoDB" id="1524053at2"/>
<evidence type="ECO:0000313" key="3">
    <source>
        <dbReference type="Proteomes" id="UP000001822"/>
    </source>
</evidence>
<dbReference type="Proteomes" id="UP000001822">
    <property type="component" value="Chromosome"/>
</dbReference>
<name>A0A6N4STY0_CYTH3</name>
<keyword evidence="1" id="KW-0812">Transmembrane</keyword>
<reference evidence="2 3" key="1">
    <citation type="journal article" date="2007" name="Appl. Environ. Microbiol.">
        <title>Genome sequence of the cellulolytic gliding bacterium Cytophaga hutchinsonii.</title>
        <authorList>
            <person name="Xie G."/>
            <person name="Bruce D.C."/>
            <person name="Challacombe J.F."/>
            <person name="Chertkov O."/>
            <person name="Detter J.C."/>
            <person name="Gilna P."/>
            <person name="Han C.S."/>
            <person name="Lucas S."/>
            <person name="Misra M."/>
            <person name="Myers G.L."/>
            <person name="Richardson P."/>
            <person name="Tapia R."/>
            <person name="Thayer N."/>
            <person name="Thompson L.S."/>
            <person name="Brettin T.S."/>
            <person name="Henrissat B."/>
            <person name="Wilson D.B."/>
            <person name="McBride M.J."/>
        </authorList>
    </citation>
    <scope>NUCLEOTIDE SEQUENCE [LARGE SCALE GENOMIC DNA]</scope>
    <source>
        <strain evidence="3">ATCC 33406 / DSM 1761 / CIP 103989 / NBRC 15051 / NCIMB 9469 / D465</strain>
    </source>
</reference>
<dbReference type="KEGG" id="chu:CHU_2510"/>
<sequence length="293" mass="32416">MTYLFLTILCTSALFILFRLYSNLKIDIFQSIVWNYVTCSVTGVIHQYNSLTETHYIKHMDTVVAASLLGSCFLPSFFLIGTSTHRAGLTPTTMANKLSMVIPACFALITGMAVFSWMQVIAFLLGIVAVYLVTQKNAGSISTNVTASNRYLPWLVFISAGLLDLAILYVNGHIAHPESIGLFSLHTFTAAASWGTLTLLILLLFKKSSFQSKAILSGIALGIPNYFSVYYLLKTLNYFQHDGSFVFPMLNLSIILFTALISYLFFKEKFTAKLILGLALASTSILLLYLIKA</sequence>
<organism evidence="2 3">
    <name type="scientific">Cytophaga hutchinsonii (strain ATCC 33406 / DSM 1761 / CIP 103989 / NBRC 15051 / NCIMB 9469 / D465)</name>
    <dbReference type="NCBI Taxonomy" id="269798"/>
    <lineage>
        <taxon>Bacteria</taxon>
        <taxon>Pseudomonadati</taxon>
        <taxon>Bacteroidota</taxon>
        <taxon>Cytophagia</taxon>
        <taxon>Cytophagales</taxon>
        <taxon>Cytophagaceae</taxon>
        <taxon>Cytophaga</taxon>
    </lineage>
</organism>
<keyword evidence="3" id="KW-1185">Reference proteome</keyword>
<dbReference type="EMBL" id="CP000383">
    <property type="protein sequence ID" value="ABG59764.1"/>
    <property type="molecule type" value="Genomic_DNA"/>
</dbReference>
<feature type="transmembrane region" description="Helical" evidence="1">
    <location>
        <begin position="63"/>
        <end position="80"/>
    </location>
</feature>
<keyword evidence="1" id="KW-0472">Membrane</keyword>
<accession>A0A6N4STY0</accession>
<evidence type="ECO:0000313" key="2">
    <source>
        <dbReference type="EMBL" id="ABG59764.1"/>
    </source>
</evidence>
<evidence type="ECO:0008006" key="4">
    <source>
        <dbReference type="Google" id="ProtNLM"/>
    </source>
</evidence>
<dbReference type="Gene3D" id="1.10.3730.20">
    <property type="match status" value="1"/>
</dbReference>
<evidence type="ECO:0000256" key="1">
    <source>
        <dbReference type="SAM" id="Phobius"/>
    </source>
</evidence>
<dbReference type="InterPro" id="IPR037185">
    <property type="entry name" value="EmrE-like"/>
</dbReference>
<protein>
    <recommendedName>
        <fullName evidence="4">EamA domain-containing protein</fullName>
    </recommendedName>
</protein>
<proteinExistence type="predicted"/>
<feature type="transmembrane region" description="Helical" evidence="1">
    <location>
        <begin position="214"/>
        <end position="233"/>
    </location>
</feature>
<feature type="transmembrane region" description="Helical" evidence="1">
    <location>
        <begin position="154"/>
        <end position="174"/>
    </location>
</feature>
<feature type="transmembrane region" description="Helical" evidence="1">
    <location>
        <begin position="245"/>
        <end position="266"/>
    </location>
</feature>
<keyword evidence="1" id="KW-1133">Transmembrane helix</keyword>
<gene>
    <name evidence="2" type="ordered locus">CHU_2510</name>
</gene>
<dbReference type="SUPFAM" id="SSF103481">
    <property type="entry name" value="Multidrug resistance efflux transporter EmrE"/>
    <property type="match status" value="1"/>
</dbReference>
<dbReference type="AlphaFoldDB" id="A0A6N4STY0"/>